<feature type="compositionally biased region" description="Basic and acidic residues" evidence="10">
    <location>
        <begin position="31"/>
        <end position="42"/>
    </location>
</feature>
<keyword evidence="9 11" id="KW-0472">Membrane</keyword>
<reference evidence="14 15" key="1">
    <citation type="submission" date="2024-02" db="EMBL/GenBank/DDBJ databases">
        <title>Chromosome-scale genome assembly of the rough periwinkle Littorina saxatilis.</title>
        <authorList>
            <person name="De Jode A."/>
            <person name="Faria R."/>
            <person name="Formenti G."/>
            <person name="Sims Y."/>
            <person name="Smith T.P."/>
            <person name="Tracey A."/>
            <person name="Wood J.M.D."/>
            <person name="Zagrodzka Z.B."/>
            <person name="Johannesson K."/>
            <person name="Butlin R.K."/>
            <person name="Leder E.H."/>
        </authorList>
    </citation>
    <scope>NUCLEOTIDE SEQUENCE [LARGE SCALE GENOMIC DNA]</scope>
    <source>
        <strain evidence="14">Snail1</strain>
        <tissue evidence="14">Muscle</tissue>
    </source>
</reference>
<feature type="compositionally biased region" description="Acidic residues" evidence="10">
    <location>
        <begin position="43"/>
        <end position="53"/>
    </location>
</feature>
<feature type="domain" description="Sodium/calcium exchanger membrane region" evidence="12">
    <location>
        <begin position="634"/>
        <end position="775"/>
    </location>
</feature>
<feature type="transmembrane region" description="Helical" evidence="11">
    <location>
        <begin position="157"/>
        <end position="184"/>
    </location>
</feature>
<dbReference type="GO" id="GO:0015369">
    <property type="term" value="F:calcium:proton antiporter activity"/>
    <property type="evidence" value="ECO:0007669"/>
    <property type="project" value="UniProtKB-ARBA"/>
</dbReference>
<dbReference type="PANTHER" id="PTHR31503:SF10">
    <property type="entry name" value="VNX1 PROTEIN"/>
    <property type="match status" value="1"/>
</dbReference>
<dbReference type="EMBL" id="JBAMIC010000013">
    <property type="protein sequence ID" value="KAK7097518.1"/>
    <property type="molecule type" value="Genomic_DNA"/>
</dbReference>
<dbReference type="PANTHER" id="PTHR31503">
    <property type="entry name" value="VACUOLAR CALCIUM ION TRANSPORTER"/>
    <property type="match status" value="1"/>
</dbReference>
<dbReference type="Gene3D" id="1.20.1420.30">
    <property type="entry name" value="NCX, central ion-binding region"/>
    <property type="match status" value="1"/>
</dbReference>
<organism evidence="14 15">
    <name type="scientific">Littorina saxatilis</name>
    <dbReference type="NCBI Taxonomy" id="31220"/>
    <lineage>
        <taxon>Eukaryota</taxon>
        <taxon>Metazoa</taxon>
        <taxon>Spiralia</taxon>
        <taxon>Lophotrochozoa</taxon>
        <taxon>Mollusca</taxon>
        <taxon>Gastropoda</taxon>
        <taxon>Caenogastropoda</taxon>
        <taxon>Littorinimorpha</taxon>
        <taxon>Littorinoidea</taxon>
        <taxon>Littorinidae</taxon>
        <taxon>Littorina</taxon>
    </lineage>
</organism>
<dbReference type="GO" id="GO:0006874">
    <property type="term" value="P:intracellular calcium ion homeostasis"/>
    <property type="evidence" value="ECO:0007669"/>
    <property type="project" value="TreeGrafter"/>
</dbReference>
<feature type="domain" description="Inner membrane component" evidence="13">
    <location>
        <begin position="155"/>
        <end position="204"/>
    </location>
</feature>
<evidence type="ECO:0000256" key="6">
    <source>
        <dbReference type="ARBA" id="ARBA00022692"/>
    </source>
</evidence>
<feature type="transmembrane region" description="Helical" evidence="11">
    <location>
        <begin position="465"/>
        <end position="486"/>
    </location>
</feature>
<keyword evidence="3" id="KW-0050">Antiport</keyword>
<feature type="transmembrane region" description="Helical" evidence="11">
    <location>
        <begin position="576"/>
        <end position="595"/>
    </location>
</feature>
<feature type="transmembrane region" description="Helical" evidence="11">
    <location>
        <begin position="423"/>
        <end position="445"/>
    </location>
</feature>
<evidence type="ECO:0000256" key="4">
    <source>
        <dbReference type="ARBA" id="ARBA00022553"/>
    </source>
</evidence>
<dbReference type="Pfam" id="PF01699">
    <property type="entry name" value="Na_Ca_ex"/>
    <property type="match status" value="2"/>
</dbReference>
<keyword evidence="7 11" id="KW-1133">Transmembrane helix</keyword>
<evidence type="ECO:0000256" key="11">
    <source>
        <dbReference type="SAM" id="Phobius"/>
    </source>
</evidence>
<feature type="transmembrane region" description="Helical" evidence="11">
    <location>
        <begin position="731"/>
        <end position="752"/>
    </location>
</feature>
<evidence type="ECO:0000256" key="2">
    <source>
        <dbReference type="ARBA" id="ARBA00022448"/>
    </source>
</evidence>
<feature type="transmembrane region" description="Helical" evidence="11">
    <location>
        <begin position="498"/>
        <end position="518"/>
    </location>
</feature>
<dbReference type="GO" id="GO:0012505">
    <property type="term" value="C:endomembrane system"/>
    <property type="evidence" value="ECO:0007669"/>
    <property type="project" value="UniProtKB-SubCell"/>
</dbReference>
<dbReference type="Proteomes" id="UP001374579">
    <property type="component" value="Unassembled WGS sequence"/>
</dbReference>
<evidence type="ECO:0000256" key="8">
    <source>
        <dbReference type="ARBA" id="ARBA00023065"/>
    </source>
</evidence>
<dbReference type="InterPro" id="IPR005185">
    <property type="entry name" value="YccF"/>
</dbReference>
<evidence type="ECO:0000256" key="9">
    <source>
        <dbReference type="ARBA" id="ARBA00023136"/>
    </source>
</evidence>
<keyword evidence="5" id="KW-0109">Calcium transport</keyword>
<sequence length="810" mass="89771">MQGEGQNGQTAESDQKNRDYSGGSYDYNLKPAKDGDTKRTGDEEICVVIEDETESRQITSSSKRLNGAPSSTVRPRPSLAAGPHNLYESFEKSGVVIPENEIEATRISNNYKFGMKIWKSHVTARPIATRSEIVQDLYSDINKVKPSRILTCRPFNILYVVMFGWWLSLIYILMAGVMFLTFIARDYGFFCCKMAKYFIWPFGKFVHQVHHVPLGSVAHSYKGLGPQRSRSLDDEDQALIPNGNNNTLSASYTGDTRKPSSPKSHSSYWKEPKTYIWLLLGIPILWPVHAIVWFLSWFLVVSIPVAKVNSKVLTRILFMAPTEIHVEDQSVLTLNPQKRYSEIVMYTHQAFNFYYYKLTVDGVNVILVNLLLFVVLSIVLGYADEDNVVTDSVTKCILGVLAIVPLTYYIGMGITSISAQSSFAVGAILNATFGSMVEVILFVIMLKKGLDTDQECYAELVRSSLAGAILVSILFIPGISMIMGGIKYRTQSFNPKSASISTALLFVSIAGVFSPTLFSSLYGHQTCEDCQETYGPATLQPVNQSSNSSGYYCKVCTSSVFGPNGDRTLYDNKVRPLVYCCAIILPLAYIVGLVFSMKTHSAEVYEEFETHLKEEIELGAGHSHGSAQWSRVKSVIILLLCATAIALCGDIISNNIQPLLEKSGISEYFIGVTMLALVAELPEVVNGIQFALQNNVNLAIEIGSSTAIQVCLVQVPILVLIDVIYPMGFHLIFAEVHFWAVIFSVIFINYIFQDGKSNYFQGFIVVVIYFLLMAMYAFTQPPDNAVCSSQHATGGNTTLPTTVAPRLQEL</sequence>
<accession>A0AAN9G6P1</accession>
<dbReference type="GO" id="GO:0005774">
    <property type="term" value="C:vacuolar membrane"/>
    <property type="evidence" value="ECO:0007669"/>
    <property type="project" value="UniProtKB-ARBA"/>
</dbReference>
<feature type="transmembrane region" description="Helical" evidence="11">
    <location>
        <begin position="706"/>
        <end position="725"/>
    </location>
</feature>
<feature type="transmembrane region" description="Helical" evidence="11">
    <location>
        <begin position="759"/>
        <end position="778"/>
    </location>
</feature>
<comment type="caution">
    <text evidence="14">The sequence shown here is derived from an EMBL/GenBank/DDBJ whole genome shotgun (WGS) entry which is preliminary data.</text>
</comment>
<feature type="region of interest" description="Disordered" evidence="10">
    <location>
        <begin position="241"/>
        <end position="268"/>
    </location>
</feature>
<keyword evidence="4" id="KW-0597">Phosphoprotein</keyword>
<dbReference type="FunFam" id="1.20.1420.30:FF:000014">
    <property type="entry name" value="Cation/H+ exchanger protein 2"/>
    <property type="match status" value="1"/>
</dbReference>
<keyword evidence="8" id="KW-0406">Ion transport</keyword>
<keyword evidence="15" id="KW-1185">Reference proteome</keyword>
<feature type="compositionally biased region" description="Polar residues" evidence="10">
    <location>
        <begin position="56"/>
        <end position="73"/>
    </location>
</feature>
<feature type="region of interest" description="Disordered" evidence="10">
    <location>
        <begin position="1"/>
        <end position="80"/>
    </location>
</feature>
<feature type="compositionally biased region" description="Polar residues" evidence="10">
    <location>
        <begin position="242"/>
        <end position="267"/>
    </location>
</feature>
<dbReference type="InterPro" id="IPR004713">
    <property type="entry name" value="CaH_exchang"/>
</dbReference>
<keyword evidence="6 11" id="KW-0812">Transmembrane</keyword>
<feature type="domain" description="Sodium/calcium exchanger membrane region" evidence="12">
    <location>
        <begin position="397"/>
        <end position="516"/>
    </location>
</feature>
<comment type="subcellular location">
    <subcellularLocation>
        <location evidence="1">Endomembrane system</location>
        <topology evidence="1">Multi-pass membrane protein</topology>
    </subcellularLocation>
</comment>
<evidence type="ECO:0000259" key="13">
    <source>
        <dbReference type="Pfam" id="PF03733"/>
    </source>
</evidence>
<name>A0AAN9G6P1_9CAEN</name>
<keyword evidence="2" id="KW-0813">Transport</keyword>
<dbReference type="AlphaFoldDB" id="A0AAN9G6P1"/>
<evidence type="ECO:0000313" key="14">
    <source>
        <dbReference type="EMBL" id="KAK7097518.1"/>
    </source>
</evidence>
<feature type="transmembrane region" description="Helical" evidence="11">
    <location>
        <begin position="635"/>
        <end position="656"/>
    </location>
</feature>
<protein>
    <submittedName>
        <fullName evidence="14">Uncharacterized protein</fullName>
    </submittedName>
</protein>
<dbReference type="InterPro" id="IPR004837">
    <property type="entry name" value="NaCa_Exmemb"/>
</dbReference>
<evidence type="ECO:0000256" key="1">
    <source>
        <dbReference type="ARBA" id="ARBA00004127"/>
    </source>
</evidence>
<keyword evidence="5" id="KW-0106">Calcium</keyword>
<evidence type="ECO:0000259" key="12">
    <source>
        <dbReference type="Pfam" id="PF01699"/>
    </source>
</evidence>
<feature type="transmembrane region" description="Helical" evidence="11">
    <location>
        <begin position="392"/>
        <end position="411"/>
    </location>
</feature>
<evidence type="ECO:0000256" key="5">
    <source>
        <dbReference type="ARBA" id="ARBA00022568"/>
    </source>
</evidence>
<evidence type="ECO:0000256" key="7">
    <source>
        <dbReference type="ARBA" id="ARBA00022989"/>
    </source>
</evidence>
<dbReference type="InterPro" id="IPR044880">
    <property type="entry name" value="NCX_ion-bd_dom_sf"/>
</dbReference>
<feature type="transmembrane region" description="Helical" evidence="11">
    <location>
        <begin position="275"/>
        <end position="301"/>
    </location>
</feature>
<evidence type="ECO:0000256" key="10">
    <source>
        <dbReference type="SAM" id="MobiDB-lite"/>
    </source>
</evidence>
<evidence type="ECO:0000313" key="15">
    <source>
        <dbReference type="Proteomes" id="UP001374579"/>
    </source>
</evidence>
<proteinExistence type="predicted"/>
<feature type="transmembrane region" description="Helical" evidence="11">
    <location>
        <begin position="358"/>
        <end position="380"/>
    </location>
</feature>
<dbReference type="Pfam" id="PF03733">
    <property type="entry name" value="YccF"/>
    <property type="match status" value="1"/>
</dbReference>
<gene>
    <name evidence="14" type="ORF">V1264_004481</name>
</gene>
<evidence type="ECO:0000256" key="3">
    <source>
        <dbReference type="ARBA" id="ARBA00022449"/>
    </source>
</evidence>